<dbReference type="InterPro" id="IPR011249">
    <property type="entry name" value="Metalloenz_LuxS/M16"/>
</dbReference>
<name>A0A1F7GBC9_9BACT</name>
<accession>A0A1F7GBC9</accession>
<evidence type="ECO:0008006" key="6">
    <source>
        <dbReference type="Google" id="ProtNLM"/>
    </source>
</evidence>
<protein>
    <recommendedName>
        <fullName evidence="6">Peptidase M16</fullName>
    </recommendedName>
</protein>
<dbReference type="Proteomes" id="UP000178372">
    <property type="component" value="Unassembled WGS sequence"/>
</dbReference>
<evidence type="ECO:0000256" key="1">
    <source>
        <dbReference type="ARBA" id="ARBA00007261"/>
    </source>
</evidence>
<dbReference type="InterPro" id="IPR011765">
    <property type="entry name" value="Pept_M16_N"/>
</dbReference>
<evidence type="ECO:0000313" key="5">
    <source>
        <dbReference type="Proteomes" id="UP000178372"/>
    </source>
</evidence>
<dbReference type="Pfam" id="PF05193">
    <property type="entry name" value="Peptidase_M16_C"/>
    <property type="match status" value="1"/>
</dbReference>
<dbReference type="PANTHER" id="PTHR11851:SF49">
    <property type="entry name" value="MITOCHONDRIAL-PROCESSING PEPTIDASE SUBUNIT ALPHA"/>
    <property type="match status" value="1"/>
</dbReference>
<sequence length="428" mass="48442">MKTITNTLKNNLRVITVDTGAFPSATVMLLVGAGSRYENKKNNGIAHFFEHMAFKGSKKYPDAFAISSTIDNLGGNFNAFTSNDHTGYYVKAPVAHFEKVVDLLADMIQTPKLKQSDIEREKGVIVEEINMGKDNPAREVFDEYEKLVYKGNPLEMPTIGYKETVTKFTRKTFTDYMDELYKPSNIICVVAGGLSQSGQPDEYFQKIISDNLGNWKDKKTINFESYKSNQKTTDVIINKKKTEQIHFVLGFRTFSFFDKRRHTLSVLTAILGKGMSSRLFTEVREKRGLCYYIHSYTDLYADTGSMFTHAGVRSDMVQVQEAIRAILKEHVSITRGNVTDVEIKKAKELLKGGLLLSLEDTFHVAQYFGRGLLLEKEIKNPNDLIASIEAVNRNEIIDLAKQIFVSENLNLAFIGNIRKQDVLPTINF</sequence>
<dbReference type="Pfam" id="PF00675">
    <property type="entry name" value="Peptidase_M16"/>
    <property type="match status" value="1"/>
</dbReference>
<feature type="domain" description="Peptidase M16 C-terminal" evidence="3">
    <location>
        <begin position="167"/>
        <end position="350"/>
    </location>
</feature>
<dbReference type="EMBL" id="MFZF01000019">
    <property type="protein sequence ID" value="OGK16219.1"/>
    <property type="molecule type" value="Genomic_DNA"/>
</dbReference>
<feature type="domain" description="Peptidase M16 N-terminal" evidence="2">
    <location>
        <begin position="14"/>
        <end position="160"/>
    </location>
</feature>
<dbReference type="PANTHER" id="PTHR11851">
    <property type="entry name" value="METALLOPROTEASE"/>
    <property type="match status" value="1"/>
</dbReference>
<evidence type="ECO:0000259" key="2">
    <source>
        <dbReference type="Pfam" id="PF00675"/>
    </source>
</evidence>
<evidence type="ECO:0000313" key="4">
    <source>
        <dbReference type="EMBL" id="OGK16219.1"/>
    </source>
</evidence>
<dbReference type="InterPro" id="IPR007863">
    <property type="entry name" value="Peptidase_M16_C"/>
</dbReference>
<gene>
    <name evidence="4" type="ORF">A2690_03195</name>
</gene>
<organism evidence="4 5">
    <name type="scientific">Candidatus Roizmanbacteria bacterium RIFCSPHIGHO2_01_FULL_39_12b</name>
    <dbReference type="NCBI Taxonomy" id="1802030"/>
    <lineage>
        <taxon>Bacteria</taxon>
        <taxon>Candidatus Roizmaniibacteriota</taxon>
    </lineage>
</organism>
<comment type="similarity">
    <text evidence="1">Belongs to the peptidase M16 family.</text>
</comment>
<dbReference type="AlphaFoldDB" id="A0A1F7GBC9"/>
<dbReference type="GO" id="GO:0046872">
    <property type="term" value="F:metal ion binding"/>
    <property type="evidence" value="ECO:0007669"/>
    <property type="project" value="InterPro"/>
</dbReference>
<dbReference type="SUPFAM" id="SSF63411">
    <property type="entry name" value="LuxS/MPP-like metallohydrolase"/>
    <property type="match status" value="2"/>
</dbReference>
<comment type="caution">
    <text evidence="4">The sequence shown here is derived from an EMBL/GenBank/DDBJ whole genome shotgun (WGS) entry which is preliminary data.</text>
</comment>
<proteinExistence type="inferred from homology"/>
<reference evidence="4 5" key="1">
    <citation type="journal article" date="2016" name="Nat. Commun.">
        <title>Thousands of microbial genomes shed light on interconnected biogeochemical processes in an aquifer system.</title>
        <authorList>
            <person name="Anantharaman K."/>
            <person name="Brown C.T."/>
            <person name="Hug L.A."/>
            <person name="Sharon I."/>
            <person name="Castelle C.J."/>
            <person name="Probst A.J."/>
            <person name="Thomas B.C."/>
            <person name="Singh A."/>
            <person name="Wilkins M.J."/>
            <person name="Karaoz U."/>
            <person name="Brodie E.L."/>
            <person name="Williams K.H."/>
            <person name="Hubbard S.S."/>
            <person name="Banfield J.F."/>
        </authorList>
    </citation>
    <scope>NUCLEOTIDE SEQUENCE [LARGE SCALE GENOMIC DNA]</scope>
</reference>
<evidence type="ECO:0000259" key="3">
    <source>
        <dbReference type="Pfam" id="PF05193"/>
    </source>
</evidence>
<dbReference type="Gene3D" id="3.30.830.10">
    <property type="entry name" value="Metalloenzyme, LuxS/M16 peptidase-like"/>
    <property type="match status" value="2"/>
</dbReference>
<dbReference type="InterPro" id="IPR050361">
    <property type="entry name" value="MPP/UQCRC_Complex"/>
</dbReference>